<dbReference type="PANTHER" id="PTHR34988">
    <property type="entry name" value="PROTEIN, PUTATIVE-RELATED"/>
    <property type="match status" value="1"/>
</dbReference>
<evidence type="ECO:0000313" key="3">
    <source>
        <dbReference type="Proteomes" id="UP000316360"/>
    </source>
</evidence>
<reference evidence="2 3" key="1">
    <citation type="submission" date="2019-03" db="EMBL/GenBank/DDBJ databases">
        <title>Metabolic potential of uncultured bacteria and archaea associated with petroleum seepage in deep-sea sediments.</title>
        <authorList>
            <person name="Dong X."/>
            <person name="Hubert C."/>
        </authorList>
    </citation>
    <scope>NUCLEOTIDE SEQUENCE [LARGE SCALE GENOMIC DNA]</scope>
    <source>
        <strain evidence="2">E44_bin7</strain>
    </source>
</reference>
<comment type="caution">
    <text evidence="2">The sequence shown here is derived from an EMBL/GenBank/DDBJ whole genome shotgun (WGS) entry which is preliminary data.</text>
</comment>
<sequence>MEWFKGGKVEDVIALRLDYGDDIHRSVERFCKDEEIHTGVIVSGIGTLYKARLHSIIATDFPGRDEILEMEGPIEISGIHGIVADYKPHMHFTIYNHDTGQVMAGHLEPGCLVLYLAELCLLKVSNLPLARFHDREKNFLKLGRR</sequence>
<dbReference type="InterPro" id="IPR005175">
    <property type="entry name" value="PPC_dom"/>
</dbReference>
<dbReference type="Gene3D" id="3.30.1330.80">
    <property type="entry name" value="Hypothetical protein, similar to alpha- acetolactate decarboxylase, domain 2"/>
    <property type="match status" value="1"/>
</dbReference>
<dbReference type="CDD" id="cd11378">
    <property type="entry name" value="DUF296"/>
    <property type="match status" value="1"/>
</dbReference>
<protein>
    <submittedName>
        <fullName evidence="2">DNA-binding protein</fullName>
    </submittedName>
</protein>
<dbReference type="EMBL" id="SOKJ01000087">
    <property type="protein sequence ID" value="TET12433.1"/>
    <property type="molecule type" value="Genomic_DNA"/>
</dbReference>
<name>A0A523S318_UNCAE</name>
<dbReference type="Pfam" id="PF03479">
    <property type="entry name" value="PCC"/>
    <property type="match status" value="1"/>
</dbReference>
<keyword evidence="2" id="KW-0238">DNA-binding</keyword>
<evidence type="ECO:0000259" key="1">
    <source>
        <dbReference type="PROSITE" id="PS51742"/>
    </source>
</evidence>
<dbReference type="PANTHER" id="PTHR34988:SF1">
    <property type="entry name" value="DNA-BINDING PROTEIN"/>
    <property type="match status" value="1"/>
</dbReference>
<evidence type="ECO:0000313" key="2">
    <source>
        <dbReference type="EMBL" id="TET12433.1"/>
    </source>
</evidence>
<dbReference type="AlphaFoldDB" id="A0A523S318"/>
<dbReference type="GO" id="GO:0003677">
    <property type="term" value="F:DNA binding"/>
    <property type="evidence" value="ECO:0007669"/>
    <property type="project" value="UniProtKB-KW"/>
</dbReference>
<dbReference type="SUPFAM" id="SSF117856">
    <property type="entry name" value="AF0104/ALDC/Ptd012-like"/>
    <property type="match status" value="1"/>
</dbReference>
<proteinExistence type="predicted"/>
<feature type="domain" description="PPC" evidence="1">
    <location>
        <begin position="7"/>
        <end position="145"/>
    </location>
</feature>
<dbReference type="Proteomes" id="UP000316360">
    <property type="component" value="Unassembled WGS sequence"/>
</dbReference>
<accession>A0A523S318</accession>
<organism evidence="2 3">
    <name type="scientific">Aerophobetes bacterium</name>
    <dbReference type="NCBI Taxonomy" id="2030807"/>
    <lineage>
        <taxon>Bacteria</taxon>
        <taxon>Candidatus Aerophobota</taxon>
    </lineage>
</organism>
<dbReference type="PROSITE" id="PS51742">
    <property type="entry name" value="PPC"/>
    <property type="match status" value="1"/>
</dbReference>
<gene>
    <name evidence="2" type="ORF">E3J84_01645</name>
</gene>